<reference evidence="1 2" key="1">
    <citation type="journal article" date="2018" name="Sci. Rep.">
        <title>Comparative genomics provides insights into the lifestyle and reveals functional heterogeneity of dark septate endophytic fungi.</title>
        <authorList>
            <person name="Knapp D.G."/>
            <person name="Nemeth J.B."/>
            <person name="Barry K."/>
            <person name="Hainaut M."/>
            <person name="Henrissat B."/>
            <person name="Johnson J."/>
            <person name="Kuo A."/>
            <person name="Lim J.H.P."/>
            <person name="Lipzen A."/>
            <person name="Nolan M."/>
            <person name="Ohm R.A."/>
            <person name="Tamas L."/>
            <person name="Grigoriev I.V."/>
            <person name="Spatafora J.W."/>
            <person name="Nagy L.G."/>
            <person name="Kovacs G.M."/>
        </authorList>
    </citation>
    <scope>NUCLEOTIDE SEQUENCE [LARGE SCALE GENOMIC DNA]</scope>
    <source>
        <strain evidence="1 2">DSE2036</strain>
    </source>
</reference>
<protein>
    <recommendedName>
        <fullName evidence="3">Zona occludens toxin N-terminal domain-containing protein</fullName>
    </recommendedName>
</protein>
<dbReference type="OrthoDB" id="2316594at2759"/>
<dbReference type="Gene3D" id="3.40.50.300">
    <property type="entry name" value="P-loop containing nucleotide triphosphate hydrolases"/>
    <property type="match status" value="1"/>
</dbReference>
<evidence type="ECO:0008006" key="3">
    <source>
        <dbReference type="Google" id="ProtNLM"/>
    </source>
</evidence>
<evidence type="ECO:0000313" key="2">
    <source>
        <dbReference type="Proteomes" id="UP000244855"/>
    </source>
</evidence>
<organism evidence="1 2">
    <name type="scientific">Periconia macrospinosa</name>
    <dbReference type="NCBI Taxonomy" id="97972"/>
    <lineage>
        <taxon>Eukaryota</taxon>
        <taxon>Fungi</taxon>
        <taxon>Dikarya</taxon>
        <taxon>Ascomycota</taxon>
        <taxon>Pezizomycotina</taxon>
        <taxon>Dothideomycetes</taxon>
        <taxon>Pleosporomycetidae</taxon>
        <taxon>Pleosporales</taxon>
        <taxon>Massarineae</taxon>
        <taxon>Periconiaceae</taxon>
        <taxon>Periconia</taxon>
    </lineage>
</organism>
<dbReference type="AlphaFoldDB" id="A0A2V1DEP8"/>
<dbReference type="STRING" id="97972.A0A2V1DEP8"/>
<accession>A0A2V1DEP8</accession>
<evidence type="ECO:0000313" key="1">
    <source>
        <dbReference type="EMBL" id="PVH96646.1"/>
    </source>
</evidence>
<dbReference type="EMBL" id="KZ805459">
    <property type="protein sequence ID" value="PVH96646.1"/>
    <property type="molecule type" value="Genomic_DNA"/>
</dbReference>
<keyword evidence="2" id="KW-1185">Reference proteome</keyword>
<dbReference type="SUPFAM" id="SSF52540">
    <property type="entry name" value="P-loop containing nucleoside triphosphate hydrolases"/>
    <property type="match status" value="1"/>
</dbReference>
<name>A0A2V1DEP8_9PLEO</name>
<sequence length="215" mass="23453">MPRPGSKAKSRKRQPGLLTIVDLSCPCISPETACSLFNICLSLFLEQDMTCDRVVALDEAHKYMTGSPESSVLTNTLLSTVRLQRHLGVRVFVSTQEPTIAPSFLDLCTVTIIHRFSSPAWLRALAAHVALMQQQEPSGGDPQDSQANSYRETPKEIFEEIVRLETGEALLFAPSAMQAIGGVSRSSMAKTSGSYIRVKVRARLSEDGGRSVLAD</sequence>
<proteinExistence type="predicted"/>
<dbReference type="InterPro" id="IPR027417">
    <property type="entry name" value="P-loop_NTPase"/>
</dbReference>
<gene>
    <name evidence="1" type="ORF">DM02DRAFT_644668</name>
</gene>
<dbReference type="Proteomes" id="UP000244855">
    <property type="component" value="Unassembled WGS sequence"/>
</dbReference>